<reference evidence="1 2" key="1">
    <citation type="submission" date="2015-04" db="EMBL/GenBank/DDBJ databases">
        <authorList>
            <person name="Heijne W.H."/>
            <person name="Fedorova N.D."/>
            <person name="Nierman W.C."/>
            <person name="Vollebregt A.W."/>
            <person name="Zhao Z."/>
            <person name="Wu L."/>
            <person name="Kumar M."/>
            <person name="Stam H."/>
            <person name="van den Berg M.A."/>
            <person name="Pel H.J."/>
        </authorList>
    </citation>
    <scope>NUCLEOTIDE SEQUENCE [LARGE SCALE GENOMIC DNA]</scope>
    <source>
        <strain evidence="1 2">CBS 393.64</strain>
    </source>
</reference>
<organism evidence="1 2">
    <name type="scientific">Rasamsonia emersonii (strain ATCC 16479 / CBS 393.64 / IMI 116815)</name>
    <dbReference type="NCBI Taxonomy" id="1408163"/>
    <lineage>
        <taxon>Eukaryota</taxon>
        <taxon>Fungi</taxon>
        <taxon>Dikarya</taxon>
        <taxon>Ascomycota</taxon>
        <taxon>Pezizomycotina</taxon>
        <taxon>Eurotiomycetes</taxon>
        <taxon>Eurotiomycetidae</taxon>
        <taxon>Eurotiales</taxon>
        <taxon>Trichocomaceae</taxon>
        <taxon>Rasamsonia</taxon>
    </lineage>
</organism>
<comment type="caution">
    <text evidence="1">The sequence shown here is derived from an EMBL/GenBank/DDBJ whole genome shotgun (WGS) entry which is preliminary data.</text>
</comment>
<keyword evidence="2" id="KW-1185">Reference proteome</keyword>
<dbReference type="AlphaFoldDB" id="A0A0F4YG68"/>
<protein>
    <submittedName>
        <fullName evidence="1">Uncharacterized protein</fullName>
    </submittedName>
</protein>
<evidence type="ECO:0000313" key="1">
    <source>
        <dbReference type="EMBL" id="KKA17169.1"/>
    </source>
</evidence>
<dbReference type="GeneID" id="25321151"/>
<evidence type="ECO:0000313" key="2">
    <source>
        <dbReference type="Proteomes" id="UP000053958"/>
    </source>
</evidence>
<dbReference type="Proteomes" id="UP000053958">
    <property type="component" value="Unassembled WGS sequence"/>
</dbReference>
<dbReference type="RefSeq" id="XP_013323781.1">
    <property type="nucleotide sequence ID" value="XM_013468327.1"/>
</dbReference>
<gene>
    <name evidence="1" type="ORF">T310_9181</name>
</gene>
<proteinExistence type="predicted"/>
<sequence>MLLAAVQRVNRQLTVLSNTSDLLAARDSLLPSCPPPSSRSSSVAGYRLRCPHCACRFASLLRVLLSRSRISVPRNPASWGPSAPSIRVFSARCLARRRSGRLVQYNPTVDAWQILTDLAGLQR</sequence>
<dbReference type="EMBL" id="LASV01000700">
    <property type="protein sequence ID" value="KKA17169.1"/>
    <property type="molecule type" value="Genomic_DNA"/>
</dbReference>
<accession>A0A0F4YG68</accession>
<name>A0A0F4YG68_RASE3</name>